<proteinExistence type="predicted"/>
<sequence>MSSPNLLNSISAAEEAEKSNLKLPDPAPDGRINTLNSMGGSYKKLPEFTENFISLVKQYTKPKILEIGCAYGEACVNLMKEAEVDYTAIDIDPRHLKILARRIKDECSERLENLRLIAGNFPNEDMVELLKEESFDFILTENVLHFFTTKDLYETFHQFSRLLKPEGRLFSAISTPYLGIVKKDVIICFEHQVENFLRTTSTKEPDLEIPMFIEDYRGILDTNILTEEQMDTMLLPRGHSFLFDSRIARYFLERENFIVERCDYKSIERDPIKLDGRERLEIIARKPKEISIPII</sequence>
<keyword evidence="2" id="KW-1185">Reference proteome</keyword>
<evidence type="ECO:0000313" key="3">
    <source>
        <dbReference type="WBParaSite" id="ACRNAN_Path_145.g512.t1"/>
    </source>
</evidence>
<dbReference type="WBParaSite" id="ACRNAN_Path_145.g512.t1">
    <property type="protein sequence ID" value="ACRNAN_Path_145.g512.t1"/>
    <property type="gene ID" value="ACRNAN_Path_145.g512"/>
</dbReference>
<feature type="domain" description="Methyltransferase type 12" evidence="1">
    <location>
        <begin position="65"/>
        <end position="169"/>
    </location>
</feature>
<dbReference type="Pfam" id="PF08242">
    <property type="entry name" value="Methyltransf_12"/>
    <property type="match status" value="1"/>
</dbReference>
<reference evidence="3" key="1">
    <citation type="submission" date="2022-11" db="UniProtKB">
        <authorList>
            <consortium name="WormBaseParasite"/>
        </authorList>
    </citation>
    <scope>IDENTIFICATION</scope>
</reference>
<evidence type="ECO:0000313" key="2">
    <source>
        <dbReference type="Proteomes" id="UP000887540"/>
    </source>
</evidence>
<dbReference type="PANTHER" id="PTHR43861">
    <property type="entry name" value="TRANS-ACONITATE 2-METHYLTRANSFERASE-RELATED"/>
    <property type="match status" value="1"/>
</dbReference>
<dbReference type="InterPro" id="IPR013217">
    <property type="entry name" value="Methyltransf_12"/>
</dbReference>
<dbReference type="Gene3D" id="3.40.50.150">
    <property type="entry name" value="Vaccinia Virus protein VP39"/>
    <property type="match status" value="1"/>
</dbReference>
<name>A0A914C0P3_9BILA</name>
<dbReference type="AlphaFoldDB" id="A0A914C0P3"/>
<organism evidence="2 3">
    <name type="scientific">Acrobeloides nanus</name>
    <dbReference type="NCBI Taxonomy" id="290746"/>
    <lineage>
        <taxon>Eukaryota</taxon>
        <taxon>Metazoa</taxon>
        <taxon>Ecdysozoa</taxon>
        <taxon>Nematoda</taxon>
        <taxon>Chromadorea</taxon>
        <taxon>Rhabditida</taxon>
        <taxon>Tylenchina</taxon>
        <taxon>Cephalobomorpha</taxon>
        <taxon>Cephaloboidea</taxon>
        <taxon>Cephalobidae</taxon>
        <taxon>Acrobeloides</taxon>
    </lineage>
</organism>
<dbReference type="InterPro" id="IPR029063">
    <property type="entry name" value="SAM-dependent_MTases_sf"/>
</dbReference>
<dbReference type="CDD" id="cd02440">
    <property type="entry name" value="AdoMet_MTases"/>
    <property type="match status" value="1"/>
</dbReference>
<accession>A0A914C0P3</accession>
<dbReference type="SUPFAM" id="SSF53335">
    <property type="entry name" value="S-adenosyl-L-methionine-dependent methyltransferases"/>
    <property type="match status" value="1"/>
</dbReference>
<dbReference type="Proteomes" id="UP000887540">
    <property type="component" value="Unplaced"/>
</dbReference>
<evidence type="ECO:0000259" key="1">
    <source>
        <dbReference type="Pfam" id="PF08242"/>
    </source>
</evidence>
<protein>
    <submittedName>
        <fullName evidence="3">Methyltransferase type 12 domain-containing protein</fullName>
    </submittedName>
</protein>